<evidence type="ECO:0000256" key="7">
    <source>
        <dbReference type="ARBA" id="ARBA00022777"/>
    </source>
</evidence>
<dbReference type="EMBL" id="CP031358">
    <property type="protein sequence ID" value="AXK43745.1"/>
    <property type="molecule type" value="Genomic_DNA"/>
</dbReference>
<dbReference type="InterPro" id="IPR027417">
    <property type="entry name" value="P-loop_NTPase"/>
</dbReference>
<dbReference type="PROSITE" id="PS01331">
    <property type="entry name" value="THYMIDYLATE_KINASE"/>
    <property type="match status" value="1"/>
</dbReference>
<dbReference type="Proteomes" id="UP000254508">
    <property type="component" value="Plasmid unnamed"/>
</dbReference>
<dbReference type="Pfam" id="PF02223">
    <property type="entry name" value="Thymidylate_kin"/>
    <property type="match status" value="1"/>
</dbReference>
<evidence type="ECO:0000256" key="9">
    <source>
        <dbReference type="ARBA" id="ARBA00029962"/>
    </source>
</evidence>
<evidence type="ECO:0000259" key="12">
    <source>
        <dbReference type="Pfam" id="PF02223"/>
    </source>
</evidence>
<dbReference type="CDD" id="cd01672">
    <property type="entry name" value="TMPK"/>
    <property type="match status" value="1"/>
</dbReference>
<evidence type="ECO:0000256" key="11">
    <source>
        <dbReference type="HAMAP-Rule" id="MF_00165"/>
    </source>
</evidence>
<name>A0A345YIJ3_9SPHN</name>
<dbReference type="GO" id="GO:0004798">
    <property type="term" value="F:dTMP kinase activity"/>
    <property type="evidence" value="ECO:0007669"/>
    <property type="project" value="UniProtKB-UniRule"/>
</dbReference>
<evidence type="ECO:0000256" key="2">
    <source>
        <dbReference type="ARBA" id="ARBA00012980"/>
    </source>
</evidence>
<evidence type="ECO:0000256" key="8">
    <source>
        <dbReference type="ARBA" id="ARBA00022840"/>
    </source>
</evidence>
<keyword evidence="7 11" id="KW-0418">Kinase</keyword>
<dbReference type="RefSeq" id="WP_115418058.1">
    <property type="nucleotide sequence ID" value="NZ_CP031358.1"/>
</dbReference>
<organism evidence="13 14">
    <name type="scientific">Erythrobacter aureus</name>
    <dbReference type="NCBI Taxonomy" id="2182384"/>
    <lineage>
        <taxon>Bacteria</taxon>
        <taxon>Pseudomonadati</taxon>
        <taxon>Pseudomonadota</taxon>
        <taxon>Alphaproteobacteria</taxon>
        <taxon>Sphingomonadales</taxon>
        <taxon>Erythrobacteraceae</taxon>
        <taxon>Erythrobacter/Porphyrobacter group</taxon>
        <taxon>Erythrobacter</taxon>
    </lineage>
</organism>
<evidence type="ECO:0000256" key="4">
    <source>
        <dbReference type="ARBA" id="ARBA00022679"/>
    </source>
</evidence>
<dbReference type="InterPro" id="IPR039430">
    <property type="entry name" value="Thymidylate_kin-like_dom"/>
</dbReference>
<dbReference type="GO" id="GO:0006235">
    <property type="term" value="P:dTTP biosynthetic process"/>
    <property type="evidence" value="ECO:0007669"/>
    <property type="project" value="UniProtKB-UniRule"/>
</dbReference>
<protein>
    <recommendedName>
        <fullName evidence="3 11">Thymidylate kinase</fullName>
        <ecNumber evidence="2 11">2.7.4.9</ecNumber>
    </recommendedName>
    <alternativeName>
        <fullName evidence="9 11">dTMP kinase</fullName>
    </alternativeName>
</protein>
<gene>
    <name evidence="11 13" type="primary">tmk</name>
    <name evidence="13" type="ORF">DVR09_14910</name>
</gene>
<comment type="function">
    <text evidence="11">Phosphorylation of dTMP to form dTDP in both de novo and salvage pathways of dTTP synthesis.</text>
</comment>
<dbReference type="PANTHER" id="PTHR10344">
    <property type="entry name" value="THYMIDYLATE KINASE"/>
    <property type="match status" value="1"/>
</dbReference>
<dbReference type="SUPFAM" id="SSF52540">
    <property type="entry name" value="P-loop containing nucleoside triphosphate hydrolases"/>
    <property type="match status" value="1"/>
</dbReference>
<evidence type="ECO:0000256" key="5">
    <source>
        <dbReference type="ARBA" id="ARBA00022727"/>
    </source>
</evidence>
<keyword evidence="4 11" id="KW-0808">Transferase</keyword>
<dbReference type="NCBIfam" id="TIGR00041">
    <property type="entry name" value="DTMP_kinase"/>
    <property type="match status" value="1"/>
</dbReference>
<dbReference type="AlphaFoldDB" id="A0A345YIJ3"/>
<evidence type="ECO:0000256" key="3">
    <source>
        <dbReference type="ARBA" id="ARBA00017144"/>
    </source>
</evidence>
<geneLocation type="plasmid" evidence="13 14">
    <name>unnamed</name>
</geneLocation>
<dbReference type="GO" id="GO:0006227">
    <property type="term" value="P:dUDP biosynthetic process"/>
    <property type="evidence" value="ECO:0007669"/>
    <property type="project" value="TreeGrafter"/>
</dbReference>
<keyword evidence="14" id="KW-1185">Reference proteome</keyword>
<evidence type="ECO:0000313" key="13">
    <source>
        <dbReference type="EMBL" id="AXK43745.1"/>
    </source>
</evidence>
<keyword evidence="5 11" id="KW-0545">Nucleotide biosynthesis</keyword>
<dbReference type="InterPro" id="IPR018094">
    <property type="entry name" value="Thymidylate_kinase"/>
</dbReference>
<dbReference type="KEGG" id="err:DVR09_14910"/>
<evidence type="ECO:0000313" key="14">
    <source>
        <dbReference type="Proteomes" id="UP000254508"/>
    </source>
</evidence>
<keyword evidence="8 11" id="KW-0067">ATP-binding</keyword>
<comment type="catalytic activity">
    <reaction evidence="10 11">
        <text>dTMP + ATP = dTDP + ADP</text>
        <dbReference type="Rhea" id="RHEA:13517"/>
        <dbReference type="ChEBI" id="CHEBI:30616"/>
        <dbReference type="ChEBI" id="CHEBI:58369"/>
        <dbReference type="ChEBI" id="CHEBI:63528"/>
        <dbReference type="ChEBI" id="CHEBI:456216"/>
        <dbReference type="EC" id="2.7.4.9"/>
    </reaction>
</comment>
<keyword evidence="6 11" id="KW-0547">Nucleotide-binding</keyword>
<comment type="similarity">
    <text evidence="1 11">Belongs to the thymidylate kinase family.</text>
</comment>
<keyword evidence="13" id="KW-0614">Plasmid</keyword>
<dbReference type="InterPro" id="IPR018095">
    <property type="entry name" value="Thymidylate_kin_CS"/>
</dbReference>
<dbReference type="PANTHER" id="PTHR10344:SF4">
    <property type="entry name" value="UMP-CMP KINASE 2, MITOCHONDRIAL"/>
    <property type="match status" value="1"/>
</dbReference>
<dbReference type="EC" id="2.7.4.9" evidence="2 11"/>
<dbReference type="OrthoDB" id="9774907at2"/>
<dbReference type="GO" id="GO:0005524">
    <property type="term" value="F:ATP binding"/>
    <property type="evidence" value="ECO:0007669"/>
    <property type="project" value="UniProtKB-UniRule"/>
</dbReference>
<sequence length="224" mass="24209">MTGSFIAFDGPNGVGKSSAMKTVAEALGSSGRDVVVTREPGGTKLAEELRGLLLDPSHPMDTTTQLLIFNAARRSHILDVIRPNVEAGRIVLCDRFISSSLVFQTLKPDGGPDLSVDEVLDAHRRYCFNEMPDLTVYLHAPHEVRAQRIAHRAGAPVDRFEEYDDAFDRAAADRFALCGALLRSPYAMIDASPAADEVAAACLRVVEGHLAGAKIARQEVRAVV</sequence>
<dbReference type="Gene3D" id="3.40.50.300">
    <property type="entry name" value="P-loop containing nucleotide triphosphate hydrolases"/>
    <property type="match status" value="1"/>
</dbReference>
<evidence type="ECO:0000256" key="1">
    <source>
        <dbReference type="ARBA" id="ARBA00009776"/>
    </source>
</evidence>
<accession>A0A345YIJ3</accession>
<evidence type="ECO:0000256" key="6">
    <source>
        <dbReference type="ARBA" id="ARBA00022741"/>
    </source>
</evidence>
<dbReference type="GO" id="GO:0006233">
    <property type="term" value="P:dTDP biosynthetic process"/>
    <property type="evidence" value="ECO:0007669"/>
    <property type="project" value="InterPro"/>
</dbReference>
<proteinExistence type="inferred from homology"/>
<dbReference type="HAMAP" id="MF_00165">
    <property type="entry name" value="Thymidylate_kinase"/>
    <property type="match status" value="1"/>
</dbReference>
<comment type="caution">
    <text evidence="11">Lacks conserved residue(s) required for the propagation of feature annotation.</text>
</comment>
<feature type="domain" description="Thymidylate kinase-like" evidence="12">
    <location>
        <begin position="8"/>
        <end position="198"/>
    </location>
</feature>
<evidence type="ECO:0000256" key="10">
    <source>
        <dbReference type="ARBA" id="ARBA00048743"/>
    </source>
</evidence>
<dbReference type="GO" id="GO:0005829">
    <property type="term" value="C:cytosol"/>
    <property type="evidence" value="ECO:0007669"/>
    <property type="project" value="TreeGrafter"/>
</dbReference>
<reference evidence="13 14" key="1">
    <citation type="submission" date="2018-07" db="EMBL/GenBank/DDBJ databases">
        <title>Genome sequence of Erythrobacter strain YH-07, an antagonistic bacterium isolated from Yellow Sea.</title>
        <authorList>
            <person name="Tang T."/>
            <person name="Liu Q."/>
            <person name="Sun X."/>
        </authorList>
    </citation>
    <scope>NUCLEOTIDE SEQUENCE [LARGE SCALE GENOMIC DNA]</scope>
    <source>
        <strain evidence="13 14">YH-07</strain>
        <plasmid evidence="13 14">unnamed</plasmid>
    </source>
</reference>